<feature type="domain" description="Major facilitator superfamily (MFS) profile" evidence="10">
    <location>
        <begin position="742"/>
        <end position="1174"/>
    </location>
</feature>
<feature type="transmembrane region" description="Helical" evidence="9">
    <location>
        <begin position="266"/>
        <end position="288"/>
    </location>
</feature>
<feature type="transmembrane region" description="Helical" evidence="9">
    <location>
        <begin position="620"/>
        <end position="643"/>
    </location>
</feature>
<feature type="transmembrane region" description="Helical" evidence="9">
    <location>
        <begin position="1089"/>
        <end position="1108"/>
    </location>
</feature>
<evidence type="ECO:0000256" key="8">
    <source>
        <dbReference type="ARBA" id="ARBA00023180"/>
    </source>
</evidence>
<evidence type="ECO:0000313" key="11">
    <source>
        <dbReference type="EMBL" id="KYB25776.1"/>
    </source>
</evidence>
<dbReference type="PROSITE" id="PS00216">
    <property type="entry name" value="SUGAR_TRANSPORT_1"/>
    <property type="match status" value="4"/>
</dbReference>
<evidence type="ECO:0000259" key="10">
    <source>
        <dbReference type="PROSITE" id="PS50850"/>
    </source>
</evidence>
<dbReference type="GO" id="GO:0016020">
    <property type="term" value="C:membrane"/>
    <property type="evidence" value="ECO:0000318"/>
    <property type="project" value="GO_Central"/>
</dbReference>
<protein>
    <recommendedName>
        <fullName evidence="10">Major facilitator superfamily (MFS) profile domain-containing protein</fullName>
    </recommendedName>
</protein>
<dbReference type="OMA" id="APFSETH"/>
<dbReference type="GO" id="GO:0051119">
    <property type="term" value="F:sugar transmembrane transporter activity"/>
    <property type="evidence" value="ECO:0007669"/>
    <property type="project" value="InterPro"/>
</dbReference>
<dbReference type="InterPro" id="IPR050549">
    <property type="entry name" value="MFS_Trehalose_Transporter"/>
</dbReference>
<feature type="transmembrane region" description="Helical" evidence="9">
    <location>
        <begin position="482"/>
        <end position="504"/>
    </location>
</feature>
<evidence type="ECO:0000256" key="1">
    <source>
        <dbReference type="ARBA" id="ARBA00004651"/>
    </source>
</evidence>
<keyword evidence="6 9" id="KW-1133">Transmembrane helix</keyword>
<evidence type="ECO:0000256" key="5">
    <source>
        <dbReference type="ARBA" id="ARBA00022692"/>
    </source>
</evidence>
<feature type="transmembrane region" description="Helical" evidence="9">
    <location>
        <begin position="435"/>
        <end position="453"/>
    </location>
</feature>
<keyword evidence="4" id="KW-0762">Sugar transport</keyword>
<dbReference type="InterPro" id="IPR005829">
    <property type="entry name" value="Sugar_transporter_CS"/>
</dbReference>
<evidence type="ECO:0000256" key="7">
    <source>
        <dbReference type="ARBA" id="ARBA00023136"/>
    </source>
</evidence>
<organism evidence="11 12">
    <name type="scientific">Tribolium castaneum</name>
    <name type="common">Red flour beetle</name>
    <dbReference type="NCBI Taxonomy" id="7070"/>
    <lineage>
        <taxon>Eukaryota</taxon>
        <taxon>Metazoa</taxon>
        <taxon>Ecdysozoa</taxon>
        <taxon>Arthropoda</taxon>
        <taxon>Hexapoda</taxon>
        <taxon>Insecta</taxon>
        <taxon>Pterygota</taxon>
        <taxon>Neoptera</taxon>
        <taxon>Endopterygota</taxon>
        <taxon>Coleoptera</taxon>
        <taxon>Polyphaga</taxon>
        <taxon>Cucujiformia</taxon>
        <taxon>Tenebrionidae</taxon>
        <taxon>Tenebrionidae incertae sedis</taxon>
        <taxon>Tribolium</taxon>
    </lineage>
</organism>
<dbReference type="InterPro" id="IPR003663">
    <property type="entry name" value="Sugar/inositol_transpt"/>
</dbReference>
<feature type="transmembrane region" description="Helical" evidence="9">
    <location>
        <begin position="25"/>
        <end position="52"/>
    </location>
</feature>
<feature type="transmembrane region" description="Helical" evidence="9">
    <location>
        <begin position="789"/>
        <end position="809"/>
    </location>
</feature>
<proteinExistence type="predicted"/>
<dbReference type="NCBIfam" id="TIGR00879">
    <property type="entry name" value="SP"/>
    <property type="match status" value="1"/>
</dbReference>
<dbReference type="Pfam" id="PF00083">
    <property type="entry name" value="Sugar_tr"/>
    <property type="match status" value="3"/>
</dbReference>
<gene>
    <name evidence="11" type="primary">AUGUSTUS-3.0.2_34161</name>
    <name evidence="11" type="ORF">TcasGA2_TC034161</name>
</gene>
<dbReference type="Gene3D" id="1.20.1250.20">
    <property type="entry name" value="MFS general substrate transporter like domains"/>
    <property type="match status" value="3"/>
</dbReference>
<dbReference type="GO" id="GO:0005886">
    <property type="term" value="C:plasma membrane"/>
    <property type="evidence" value="ECO:0007669"/>
    <property type="project" value="UniProtKB-SubCell"/>
</dbReference>
<feature type="transmembrane region" description="Helical" evidence="9">
    <location>
        <begin position="841"/>
        <end position="863"/>
    </location>
</feature>
<accession>A0A139WCX8</accession>
<dbReference type="InterPro" id="IPR020846">
    <property type="entry name" value="MFS_dom"/>
</dbReference>
<evidence type="ECO:0000256" key="6">
    <source>
        <dbReference type="ARBA" id="ARBA00022989"/>
    </source>
</evidence>
<feature type="transmembrane region" description="Helical" evidence="9">
    <location>
        <begin position="875"/>
        <end position="898"/>
    </location>
</feature>
<dbReference type="PANTHER" id="PTHR48021:SF47">
    <property type="entry name" value="GH17672P"/>
    <property type="match status" value="1"/>
</dbReference>
<feature type="transmembrane region" description="Helical" evidence="9">
    <location>
        <begin position="586"/>
        <end position="608"/>
    </location>
</feature>
<dbReference type="InParanoid" id="A0A139WCX8"/>
<dbReference type="InterPro" id="IPR036259">
    <property type="entry name" value="MFS_trans_sf"/>
</dbReference>
<feature type="transmembrane region" description="Helical" evidence="9">
    <location>
        <begin position="402"/>
        <end position="423"/>
    </location>
</feature>
<dbReference type="PRINTS" id="PR00171">
    <property type="entry name" value="SUGRTRNSPORT"/>
</dbReference>
<dbReference type="PANTHER" id="PTHR48021">
    <property type="match status" value="1"/>
</dbReference>
<feature type="transmembrane region" description="Helical" evidence="9">
    <location>
        <begin position="1047"/>
        <end position="1069"/>
    </location>
</feature>
<dbReference type="PROSITE" id="PS50850">
    <property type="entry name" value="MFS"/>
    <property type="match status" value="2"/>
</dbReference>
<keyword evidence="3" id="KW-1003">Cell membrane</keyword>
<keyword evidence="2" id="KW-0813">Transport</keyword>
<feature type="transmembrane region" description="Helical" evidence="9">
    <location>
        <begin position="1120"/>
        <end position="1139"/>
    </location>
</feature>
<feature type="transmembrane region" description="Helical" evidence="9">
    <location>
        <begin position="365"/>
        <end position="390"/>
    </location>
</feature>
<feature type="transmembrane region" description="Helical" evidence="9">
    <location>
        <begin position="72"/>
        <end position="91"/>
    </location>
</feature>
<dbReference type="GO" id="GO:0055085">
    <property type="term" value="P:transmembrane transport"/>
    <property type="evidence" value="ECO:0000318"/>
    <property type="project" value="GO_Central"/>
</dbReference>
<dbReference type="EMBL" id="KQ971362">
    <property type="protein sequence ID" value="KYB25776.1"/>
    <property type="molecule type" value="Genomic_DNA"/>
</dbReference>
<feature type="transmembrane region" description="Helical" evidence="9">
    <location>
        <begin position="103"/>
        <end position="121"/>
    </location>
</feature>
<feature type="transmembrane region" description="Helical" evidence="9">
    <location>
        <begin position="160"/>
        <end position="181"/>
    </location>
</feature>
<feature type="transmembrane region" description="Helical" evidence="9">
    <location>
        <begin position="187"/>
        <end position="206"/>
    </location>
</feature>
<evidence type="ECO:0000256" key="9">
    <source>
        <dbReference type="SAM" id="Phobius"/>
    </source>
</evidence>
<keyword evidence="5 9" id="KW-0812">Transmembrane</keyword>
<dbReference type="GO" id="GO:0022857">
    <property type="term" value="F:transmembrane transporter activity"/>
    <property type="evidence" value="ECO:0000318"/>
    <property type="project" value="GO_Central"/>
</dbReference>
<feature type="transmembrane region" description="Helical" evidence="9">
    <location>
        <begin position="904"/>
        <end position="921"/>
    </location>
</feature>
<feature type="transmembrane region" description="Helical" evidence="9">
    <location>
        <begin position="983"/>
        <end position="1005"/>
    </location>
</feature>
<feature type="transmembrane region" description="Helical" evidence="9">
    <location>
        <begin position="563"/>
        <end position="580"/>
    </location>
</feature>
<evidence type="ECO:0000256" key="2">
    <source>
        <dbReference type="ARBA" id="ARBA00022448"/>
    </source>
</evidence>
<feature type="transmembrane region" description="Helical" evidence="9">
    <location>
        <begin position="300"/>
        <end position="324"/>
    </location>
</feature>
<feature type="transmembrane region" description="Helical" evidence="9">
    <location>
        <begin position="1020"/>
        <end position="1040"/>
    </location>
</feature>
<feature type="transmembrane region" description="Helical" evidence="9">
    <location>
        <begin position="735"/>
        <end position="759"/>
    </location>
</feature>
<keyword evidence="12" id="KW-1185">Reference proteome</keyword>
<keyword evidence="8" id="KW-0325">Glycoprotein</keyword>
<comment type="subcellular location">
    <subcellularLocation>
        <location evidence="1">Cell membrane</location>
        <topology evidence="1">Multi-pass membrane protein</topology>
    </subcellularLocation>
</comment>
<feature type="transmembrane region" description="Helical" evidence="9">
    <location>
        <begin position="818"/>
        <end position="835"/>
    </location>
</feature>
<dbReference type="SUPFAM" id="SSF103473">
    <property type="entry name" value="MFS general substrate transporter"/>
    <property type="match status" value="3"/>
</dbReference>
<dbReference type="InterPro" id="IPR044775">
    <property type="entry name" value="MFS_ERD6/Tret1-like"/>
</dbReference>
<dbReference type="Proteomes" id="UP000007266">
    <property type="component" value="Linkage group 8"/>
</dbReference>
<evidence type="ECO:0000256" key="3">
    <source>
        <dbReference type="ARBA" id="ARBA00022475"/>
    </source>
</evidence>
<dbReference type="InterPro" id="IPR005828">
    <property type="entry name" value="MFS_sugar_transport-like"/>
</dbReference>
<sequence>MQEIPLDEIAHKDTSPAPKRPKLNFYLYLVASIANLLGFSTGNAIVWVAPVLPKLLSSADNPLGRVITHSEASWVAGLLPLGAIFGPFLAGKIADKIGRKKSLLVLALIKVGSLLITAYAHSIWLYYVSRFSIGVAIGTVFAVLPMYLAEIAQNHNRGTLACSMGVFIAIGFNFTFLLGPYLTIQNFSLVCLAPLAVFLPCFVILCPESPVFLATKHERKQLVKSLLKLRNQSIETEIALLETSQNREPTTSGLTNLLKTKSLRKAFVISLGLISLQQSAGVSAIMSYLQTIFEATGSKFAPEICAMITGTFQVFGTVLASTIVDKAGRKILLLCSSAGMSVTLLLLAVYFYLQGHKFAVVAKLSWLPVLSLVVFILAFSFGLGPVPWAVMAEVFPASVRSLAASATSVTCFVNTFVVTVAFPSMALFCGMSNCFLIFAMICLVGTVFIYKVVPETKGRSLQEIQKLLEGNQLCTMSKKINWGLYFSVLSINLTSFLTGAAYSWTSPVIPKLNNAEKLEENPFGRLISPFEESWLASLISVGASIGPVLSALVVDKIGRKKTLLVLTIPMIIPHLVLAFAKNITLFYLSRFFLGLGIGSVYSIVPIYVGEIAEDGNRGTLGCCISVMYVSGTVFCFIVGPFLTIRTLCLVLVAPAVFFLIIVSWHVPESPYYLVMVHRKEEAELALRKLRTSYDEKELEEIIKNVEASKNVKIQLGQVVKSRIIRKGLCTMSKKINWGLYFSVLSINLTSFLTGAAYSWTSPVIPKLNNAEKLEENPFGRLISPFEESWLASLISVGASIGPVLSALVVDKIGRKKTLLVLTIPMIIPHLVLAFAKNITLYYLSRFFLGLGIGSVYSIVPIYVGEIAEDGNRGTLGCCISVMYVSGTVFCFIVGPFLTIRTLCLVLVAPAVFFLIIVSLHVPESPYYLVMVHRKEEAEVALRKLRTSYDEKELEEIIKNVEASKNVKIRLGQVVKSRLIRKGVLIGSGLIFFQQCSGITVIVAYMQSIFEASGSSLKPEISAIIIGLIQLTTNVVTSQLIDRLGRRVLLLGSLVGMFLAHSLLGLYFWLKINGFDSIVSQMFWVPVGSLILYFVMFTTGVGPVSWSMLGEIFPTHVRAHASTFVCCVCSVLGFVLTLFFPNLAQIIGLGFTFWFFAACCGVGVAFVWKVVPETRGKSLLEIQQILEYGSIKH</sequence>
<name>A0A139WCX8_TRICA</name>
<feature type="transmembrane region" description="Helical" evidence="9">
    <location>
        <begin position="331"/>
        <end position="353"/>
    </location>
</feature>
<evidence type="ECO:0000256" key="4">
    <source>
        <dbReference type="ARBA" id="ARBA00022597"/>
    </source>
</evidence>
<feature type="transmembrane region" description="Helical" evidence="9">
    <location>
        <begin position="534"/>
        <end position="554"/>
    </location>
</feature>
<reference evidence="11 12" key="1">
    <citation type="journal article" date="2008" name="Nature">
        <title>The genome of the model beetle and pest Tribolium castaneum.</title>
        <authorList>
            <consortium name="Tribolium Genome Sequencing Consortium"/>
            <person name="Richards S."/>
            <person name="Gibbs R.A."/>
            <person name="Weinstock G.M."/>
            <person name="Brown S.J."/>
            <person name="Denell R."/>
            <person name="Beeman R.W."/>
            <person name="Gibbs R."/>
            <person name="Beeman R.W."/>
            <person name="Brown S.J."/>
            <person name="Bucher G."/>
            <person name="Friedrich M."/>
            <person name="Grimmelikhuijzen C.J."/>
            <person name="Klingler M."/>
            <person name="Lorenzen M."/>
            <person name="Richards S."/>
            <person name="Roth S."/>
            <person name="Schroder R."/>
            <person name="Tautz D."/>
            <person name="Zdobnov E.M."/>
            <person name="Muzny D."/>
            <person name="Gibbs R.A."/>
            <person name="Weinstock G.M."/>
            <person name="Attaway T."/>
            <person name="Bell S."/>
            <person name="Buhay C.J."/>
            <person name="Chandrabose M.N."/>
            <person name="Chavez D."/>
            <person name="Clerk-Blankenburg K.P."/>
            <person name="Cree A."/>
            <person name="Dao M."/>
            <person name="Davis C."/>
            <person name="Chacko J."/>
            <person name="Dinh H."/>
            <person name="Dugan-Rocha S."/>
            <person name="Fowler G."/>
            <person name="Garner T.T."/>
            <person name="Garnes J."/>
            <person name="Gnirke A."/>
            <person name="Hawes A."/>
            <person name="Hernandez J."/>
            <person name="Hines S."/>
            <person name="Holder M."/>
            <person name="Hume J."/>
            <person name="Jhangiani S.N."/>
            <person name="Joshi V."/>
            <person name="Khan Z.M."/>
            <person name="Jackson L."/>
            <person name="Kovar C."/>
            <person name="Kowis A."/>
            <person name="Lee S."/>
            <person name="Lewis L.R."/>
            <person name="Margolis J."/>
            <person name="Morgan M."/>
            <person name="Nazareth L.V."/>
            <person name="Nguyen N."/>
            <person name="Okwuonu G."/>
            <person name="Parker D."/>
            <person name="Richards S."/>
            <person name="Ruiz S.J."/>
            <person name="Santibanez J."/>
            <person name="Savard J."/>
            <person name="Scherer S.E."/>
            <person name="Schneider B."/>
            <person name="Sodergren E."/>
            <person name="Tautz D."/>
            <person name="Vattahil S."/>
            <person name="Villasana D."/>
            <person name="White C.S."/>
            <person name="Wright R."/>
            <person name="Park Y."/>
            <person name="Beeman R.W."/>
            <person name="Lord J."/>
            <person name="Oppert B."/>
            <person name="Lorenzen M."/>
            <person name="Brown S."/>
            <person name="Wang L."/>
            <person name="Savard J."/>
            <person name="Tautz D."/>
            <person name="Richards S."/>
            <person name="Weinstock G."/>
            <person name="Gibbs R.A."/>
            <person name="Liu Y."/>
            <person name="Worley K."/>
            <person name="Weinstock G."/>
            <person name="Elsik C.G."/>
            <person name="Reese J.T."/>
            <person name="Elhaik E."/>
            <person name="Landan G."/>
            <person name="Graur D."/>
            <person name="Arensburger P."/>
            <person name="Atkinson P."/>
            <person name="Beeman R.W."/>
            <person name="Beidler J."/>
            <person name="Brown S.J."/>
            <person name="Demuth J.P."/>
            <person name="Drury D.W."/>
            <person name="Du Y.Z."/>
            <person name="Fujiwara H."/>
            <person name="Lorenzen M."/>
            <person name="Maselli V."/>
            <person name="Osanai M."/>
            <person name="Park Y."/>
            <person name="Robertson H.M."/>
            <person name="Tu Z."/>
            <person name="Wang J.J."/>
            <person name="Wang S."/>
            <person name="Richards S."/>
            <person name="Song H."/>
            <person name="Zhang L."/>
            <person name="Sodergren E."/>
            <person name="Werner D."/>
            <person name="Stanke M."/>
            <person name="Morgenstern B."/>
            <person name="Solovyev V."/>
            <person name="Kosarev P."/>
            <person name="Brown G."/>
            <person name="Chen H.C."/>
            <person name="Ermolaeva O."/>
            <person name="Hlavina W."/>
            <person name="Kapustin Y."/>
            <person name="Kiryutin B."/>
            <person name="Kitts P."/>
            <person name="Maglott D."/>
            <person name="Pruitt K."/>
            <person name="Sapojnikov V."/>
            <person name="Souvorov A."/>
            <person name="Mackey A.J."/>
            <person name="Waterhouse R.M."/>
            <person name="Wyder S."/>
            <person name="Zdobnov E.M."/>
            <person name="Zdobnov E.M."/>
            <person name="Wyder S."/>
            <person name="Kriventseva E.V."/>
            <person name="Kadowaki T."/>
            <person name="Bork P."/>
            <person name="Aranda M."/>
            <person name="Bao R."/>
            <person name="Beermann A."/>
            <person name="Berns N."/>
            <person name="Bolognesi R."/>
            <person name="Bonneton F."/>
            <person name="Bopp D."/>
            <person name="Brown S.J."/>
            <person name="Bucher G."/>
            <person name="Butts T."/>
            <person name="Chaumot A."/>
            <person name="Denell R.E."/>
            <person name="Ferrier D.E."/>
            <person name="Friedrich M."/>
            <person name="Gordon C.M."/>
            <person name="Jindra M."/>
            <person name="Klingler M."/>
            <person name="Lan Q."/>
            <person name="Lattorff H.M."/>
            <person name="Laudet V."/>
            <person name="von Levetsow C."/>
            <person name="Liu Z."/>
            <person name="Lutz R."/>
            <person name="Lynch J.A."/>
            <person name="da Fonseca R.N."/>
            <person name="Posnien N."/>
            <person name="Reuter R."/>
            <person name="Roth S."/>
            <person name="Savard J."/>
            <person name="Schinko J.B."/>
            <person name="Schmitt C."/>
            <person name="Schoppmeier M."/>
            <person name="Schroder R."/>
            <person name="Shippy T.D."/>
            <person name="Simonnet F."/>
            <person name="Marques-Souza H."/>
            <person name="Tautz D."/>
            <person name="Tomoyasu Y."/>
            <person name="Trauner J."/>
            <person name="Van der Zee M."/>
            <person name="Vervoort M."/>
            <person name="Wittkopp N."/>
            <person name="Wimmer E.A."/>
            <person name="Yang X."/>
            <person name="Jones A.K."/>
            <person name="Sattelle D.B."/>
            <person name="Ebert P.R."/>
            <person name="Nelson D."/>
            <person name="Scott J.G."/>
            <person name="Beeman R.W."/>
            <person name="Muthukrishnan S."/>
            <person name="Kramer K.J."/>
            <person name="Arakane Y."/>
            <person name="Beeman R.W."/>
            <person name="Zhu Q."/>
            <person name="Hogenkamp D."/>
            <person name="Dixit R."/>
            <person name="Oppert B."/>
            <person name="Jiang H."/>
            <person name="Zou Z."/>
            <person name="Marshall J."/>
            <person name="Elpidina E."/>
            <person name="Vinokurov K."/>
            <person name="Oppert C."/>
            <person name="Zou Z."/>
            <person name="Evans J."/>
            <person name="Lu Z."/>
            <person name="Zhao P."/>
            <person name="Sumathipala N."/>
            <person name="Altincicek B."/>
            <person name="Vilcinskas A."/>
            <person name="Williams M."/>
            <person name="Hultmark D."/>
            <person name="Hetru C."/>
            <person name="Jiang H."/>
            <person name="Grimmelikhuijzen C.J."/>
            <person name="Hauser F."/>
            <person name="Cazzamali G."/>
            <person name="Williamson M."/>
            <person name="Park Y."/>
            <person name="Li B."/>
            <person name="Tanaka Y."/>
            <person name="Predel R."/>
            <person name="Neupert S."/>
            <person name="Schachtner J."/>
            <person name="Verleyen P."/>
            <person name="Raible F."/>
            <person name="Bork P."/>
            <person name="Friedrich M."/>
            <person name="Walden K.K."/>
            <person name="Robertson H.M."/>
            <person name="Angeli S."/>
            <person name="Foret S."/>
            <person name="Bucher G."/>
            <person name="Schuetz S."/>
            <person name="Maleszka R."/>
            <person name="Wimmer E.A."/>
            <person name="Beeman R.W."/>
            <person name="Lorenzen M."/>
            <person name="Tomoyasu Y."/>
            <person name="Miller S.C."/>
            <person name="Grossmann D."/>
            <person name="Bucher G."/>
        </authorList>
    </citation>
    <scope>NUCLEOTIDE SEQUENCE [LARGE SCALE GENOMIC DNA]</scope>
    <source>
        <strain evidence="11 12">Georgia GA2</strain>
    </source>
</reference>
<feature type="domain" description="Major facilitator superfamily (MFS) profile" evidence="10">
    <location>
        <begin position="27"/>
        <end position="457"/>
    </location>
</feature>
<feature type="transmembrane region" description="Helical" evidence="9">
    <location>
        <begin position="1145"/>
        <end position="1167"/>
    </location>
</feature>
<dbReference type="FunFam" id="1.20.1250.20:FF:000218">
    <property type="entry name" value="facilitated trehalose transporter Tret1"/>
    <property type="match status" value="2"/>
</dbReference>
<reference evidence="11 12" key="2">
    <citation type="journal article" date="2010" name="Nucleic Acids Res.">
        <title>BeetleBase in 2010: revisions to provide comprehensive genomic information for Tribolium castaneum.</title>
        <authorList>
            <person name="Kim H.S."/>
            <person name="Murphy T."/>
            <person name="Xia J."/>
            <person name="Caragea D."/>
            <person name="Park Y."/>
            <person name="Beeman R.W."/>
            <person name="Lorenzen M.D."/>
            <person name="Butcher S."/>
            <person name="Manak J.R."/>
            <person name="Brown S.J."/>
        </authorList>
    </citation>
    <scope>GENOME REANNOTATION</scope>
    <source>
        <strain evidence="11 12">Georgia GA2</strain>
    </source>
</reference>
<dbReference type="CDD" id="cd17358">
    <property type="entry name" value="MFS_GLUT6_8_Class3_like"/>
    <property type="match status" value="2"/>
</dbReference>
<dbReference type="PROSITE" id="PS00217">
    <property type="entry name" value="SUGAR_TRANSPORT_2"/>
    <property type="match status" value="2"/>
</dbReference>
<dbReference type="eggNOG" id="KOG0254">
    <property type="taxonomic scope" value="Eukaryota"/>
</dbReference>
<feature type="transmembrane region" description="Helical" evidence="9">
    <location>
        <begin position="649"/>
        <end position="666"/>
    </location>
</feature>
<feature type="transmembrane region" description="Helical" evidence="9">
    <location>
        <begin position="127"/>
        <end position="148"/>
    </location>
</feature>
<evidence type="ECO:0000313" key="12">
    <source>
        <dbReference type="Proteomes" id="UP000007266"/>
    </source>
</evidence>
<dbReference type="AlphaFoldDB" id="A0A139WCX8"/>
<keyword evidence="7 9" id="KW-0472">Membrane</keyword>